<dbReference type="PANTHER" id="PTHR31596:SF1">
    <property type="entry name" value="T-CELL ACTIVATION INHIBITOR, MITOCHONDRIAL"/>
    <property type="match status" value="1"/>
</dbReference>
<evidence type="ECO:0000259" key="1">
    <source>
        <dbReference type="Pfam" id="PF14688"/>
    </source>
</evidence>
<gene>
    <name evidence="2" type="ORF">AVEN_18480_1</name>
</gene>
<proteinExistence type="predicted"/>
<protein>
    <recommendedName>
        <fullName evidence="1">DUF4461 domain-containing protein</fullName>
    </recommendedName>
</protein>
<evidence type="ECO:0000313" key="3">
    <source>
        <dbReference type="Proteomes" id="UP000499080"/>
    </source>
</evidence>
<dbReference type="PANTHER" id="PTHR31596">
    <property type="entry name" value="T-CELL ACTIVATION INHIBITOR, MITOCHONDRIAL"/>
    <property type="match status" value="1"/>
</dbReference>
<dbReference type="GO" id="GO:0005739">
    <property type="term" value="C:mitochondrion"/>
    <property type="evidence" value="ECO:0007669"/>
    <property type="project" value="TreeGrafter"/>
</dbReference>
<comment type="caution">
    <text evidence="2">The sequence shown here is derived from an EMBL/GenBank/DDBJ whole genome shotgun (WGS) entry which is preliminary data.</text>
</comment>
<dbReference type="OrthoDB" id="4238at2759"/>
<keyword evidence="3" id="KW-1185">Reference proteome</keyword>
<dbReference type="InterPro" id="IPR027986">
    <property type="entry name" value="TCAIM"/>
</dbReference>
<dbReference type="AlphaFoldDB" id="A0A4Y2WXQ5"/>
<evidence type="ECO:0000313" key="2">
    <source>
        <dbReference type="EMBL" id="GBO40647.1"/>
    </source>
</evidence>
<accession>A0A4Y2WXQ5</accession>
<feature type="domain" description="DUF4461" evidence="1">
    <location>
        <begin position="9"/>
        <end position="84"/>
    </location>
</feature>
<sequence>MKTFCPFSMKKEEQILHTQCMAQLGLSALEKDDNITPDLMVQCCRRILGDAATLGSNLRGLRLRISHYYSVLQDGDICIPWNWHARSR</sequence>
<dbReference type="InterPro" id="IPR027989">
    <property type="entry name" value="DUF4461"/>
</dbReference>
<dbReference type="EMBL" id="BGPR01065925">
    <property type="protein sequence ID" value="GBO40647.1"/>
    <property type="molecule type" value="Genomic_DNA"/>
</dbReference>
<dbReference type="Proteomes" id="UP000499080">
    <property type="component" value="Unassembled WGS sequence"/>
</dbReference>
<name>A0A4Y2WXQ5_ARAVE</name>
<dbReference type="Pfam" id="PF14688">
    <property type="entry name" value="DUF4461"/>
    <property type="match status" value="1"/>
</dbReference>
<reference evidence="2 3" key="1">
    <citation type="journal article" date="2019" name="Sci. Rep.">
        <title>Orb-weaving spider Araneus ventricosus genome elucidates the spidroin gene catalogue.</title>
        <authorList>
            <person name="Kono N."/>
            <person name="Nakamura H."/>
            <person name="Ohtoshi R."/>
            <person name="Moran D.A.P."/>
            <person name="Shinohara A."/>
            <person name="Yoshida Y."/>
            <person name="Fujiwara M."/>
            <person name="Mori M."/>
            <person name="Tomita M."/>
            <person name="Arakawa K."/>
        </authorList>
    </citation>
    <scope>NUCLEOTIDE SEQUENCE [LARGE SCALE GENOMIC DNA]</scope>
</reference>
<organism evidence="2 3">
    <name type="scientific">Araneus ventricosus</name>
    <name type="common">Orbweaver spider</name>
    <name type="synonym">Epeira ventricosa</name>
    <dbReference type="NCBI Taxonomy" id="182803"/>
    <lineage>
        <taxon>Eukaryota</taxon>
        <taxon>Metazoa</taxon>
        <taxon>Ecdysozoa</taxon>
        <taxon>Arthropoda</taxon>
        <taxon>Chelicerata</taxon>
        <taxon>Arachnida</taxon>
        <taxon>Araneae</taxon>
        <taxon>Araneomorphae</taxon>
        <taxon>Entelegynae</taxon>
        <taxon>Araneoidea</taxon>
        <taxon>Araneidae</taxon>
        <taxon>Araneus</taxon>
    </lineage>
</organism>